<feature type="coiled-coil region" evidence="1">
    <location>
        <begin position="387"/>
        <end position="421"/>
    </location>
</feature>
<sequence>MLKSDTKPEQSSKNASLIHFGLPLLTHRHSESVQRERTIDLGVLQHLNETFSGTDCSSGGRFFRHNEVLKATRALSHSYKLPKPLTSRESYLAKYSDPHKSENTHIWEIIERIDTCKIRTSSTINSTETITQISTKINMWSKCTSEIITIIKSLNSELSTSLSISYTEIFSLFKEFSNFIKNSETKYQTTISDLNAQIKSLQKDLNSLQKQNKELVKTFKLEELKIKKEVEDMFPNHEEEIRKFKEESMMLRNKKYGKLPDALEKLYNDMNKEEPVPEMTDMDLAGIDADELIAGMMDKYKLIITATVKNVKKNIVKKSKSNNEEMQTEGHYIDPKIHDDLVRQLEKTNIAYQRVITQMENHKEDTSTKGKIIDRSEVEKRHYSSQNLQLKKELDISNKEIHILKQDLERKKHEIDILESKTNKKSDHIIELQNRIDIMNEKILDLSYELERAKLSRPTSGSHTKRLSLNVSFKEEEPKKNRLDEVTKSGFTVREELEKAYQNNLAEMRRKNQTVSVKKIDKDFERNVEENYEENYEKKNWGNDEKNIGKTDDKNYLKNVTENGKNCLEKHVEENRKEIRSKNVELNDYQDAEVLIVVNAPEDLDANKSIDEKNTDFNSGKNSKNNKKHGTKTSSQNKETDKKEKQKEPTKKKSKKTNSIHASVRLIENTEKPHDKNTKTPGKHIKPIEHTPKTIEKTAASLSKSPIKSSESPINSSSTIPENSYKNHKILPEENTKNPSKTSYNTQDTRENSYKDPSSEETSHIISLSKYYNQDEIVEQSLESLPSETYLPSASENNPSIKITVFPINSRNSPIKKFESMTNYEDNYGKSLTKQGMCDKICGLDFLSFVSVGIQVDTSKSFQETFFENSSTYFLPYNPNNVYGLRGDVFYQGSSFQPQARIPDMNTSAIFLPPFKLDNNRQI</sequence>
<gene>
    <name evidence="3" type="ORF">SteCoe_19017</name>
</gene>
<organism evidence="3 4">
    <name type="scientific">Stentor coeruleus</name>
    <dbReference type="NCBI Taxonomy" id="5963"/>
    <lineage>
        <taxon>Eukaryota</taxon>
        <taxon>Sar</taxon>
        <taxon>Alveolata</taxon>
        <taxon>Ciliophora</taxon>
        <taxon>Postciliodesmatophora</taxon>
        <taxon>Heterotrichea</taxon>
        <taxon>Heterotrichida</taxon>
        <taxon>Stentoridae</taxon>
        <taxon>Stentor</taxon>
    </lineage>
</organism>
<feature type="compositionally biased region" description="Polar residues" evidence="2">
    <location>
        <begin position="737"/>
        <end position="747"/>
    </location>
</feature>
<reference evidence="3 4" key="1">
    <citation type="submission" date="2016-11" db="EMBL/GenBank/DDBJ databases">
        <title>The macronuclear genome of Stentor coeruleus: a giant cell with tiny introns.</title>
        <authorList>
            <person name="Slabodnick M."/>
            <person name="Ruby J.G."/>
            <person name="Reiff S.B."/>
            <person name="Swart E.C."/>
            <person name="Gosai S."/>
            <person name="Prabakaran S."/>
            <person name="Witkowska E."/>
            <person name="Larue G.E."/>
            <person name="Fisher S."/>
            <person name="Freeman R.M."/>
            <person name="Gunawardena J."/>
            <person name="Chu W."/>
            <person name="Stover N.A."/>
            <person name="Gregory B.D."/>
            <person name="Nowacki M."/>
            <person name="Derisi J."/>
            <person name="Roy S.W."/>
            <person name="Marshall W.F."/>
            <person name="Sood P."/>
        </authorList>
    </citation>
    <scope>NUCLEOTIDE SEQUENCE [LARGE SCALE GENOMIC DNA]</scope>
    <source>
        <strain evidence="3">WM001</strain>
    </source>
</reference>
<dbReference type="EMBL" id="MPUH01000413">
    <property type="protein sequence ID" value="OMJ80681.1"/>
    <property type="molecule type" value="Genomic_DNA"/>
</dbReference>
<name>A0A1R2BVG0_9CILI</name>
<evidence type="ECO:0000256" key="2">
    <source>
        <dbReference type="SAM" id="MobiDB-lite"/>
    </source>
</evidence>
<accession>A0A1R2BVG0</accession>
<feature type="region of interest" description="Disordered" evidence="2">
    <location>
        <begin position="607"/>
        <end position="762"/>
    </location>
</feature>
<keyword evidence="4" id="KW-1185">Reference proteome</keyword>
<evidence type="ECO:0000256" key="1">
    <source>
        <dbReference type="SAM" id="Coils"/>
    </source>
</evidence>
<dbReference type="AlphaFoldDB" id="A0A1R2BVG0"/>
<feature type="compositionally biased region" description="Basic and acidic residues" evidence="2">
    <location>
        <begin position="668"/>
        <end position="678"/>
    </location>
</feature>
<dbReference type="Proteomes" id="UP000187209">
    <property type="component" value="Unassembled WGS sequence"/>
</dbReference>
<feature type="coiled-coil region" evidence="1">
    <location>
        <begin position="184"/>
        <end position="247"/>
    </location>
</feature>
<evidence type="ECO:0000313" key="3">
    <source>
        <dbReference type="EMBL" id="OMJ80681.1"/>
    </source>
</evidence>
<feature type="compositionally biased region" description="Basic and acidic residues" evidence="2">
    <location>
        <begin position="748"/>
        <end position="762"/>
    </location>
</feature>
<protein>
    <submittedName>
        <fullName evidence="3">Uncharacterized protein</fullName>
    </submittedName>
</protein>
<feature type="compositionally biased region" description="Low complexity" evidence="2">
    <location>
        <begin position="701"/>
        <end position="724"/>
    </location>
</feature>
<feature type="compositionally biased region" description="Basic and acidic residues" evidence="2">
    <location>
        <begin position="638"/>
        <end position="651"/>
    </location>
</feature>
<comment type="caution">
    <text evidence="3">The sequence shown here is derived from an EMBL/GenBank/DDBJ whole genome shotgun (WGS) entry which is preliminary data.</text>
</comment>
<evidence type="ECO:0000313" key="4">
    <source>
        <dbReference type="Proteomes" id="UP000187209"/>
    </source>
</evidence>
<proteinExistence type="predicted"/>
<feature type="compositionally biased region" description="Basic and acidic residues" evidence="2">
    <location>
        <begin position="686"/>
        <end position="696"/>
    </location>
</feature>
<keyword evidence="1" id="KW-0175">Coiled coil</keyword>